<dbReference type="SUPFAM" id="SSF47072">
    <property type="entry name" value="Cysteine alpha-hairpin motif"/>
    <property type="match status" value="1"/>
</dbReference>
<evidence type="ECO:0000256" key="5">
    <source>
        <dbReference type="ARBA" id="ARBA00023128"/>
    </source>
</evidence>
<dbReference type="EMBL" id="CP138895">
    <property type="protein sequence ID" value="WPK24727.1"/>
    <property type="molecule type" value="Genomic_DNA"/>
</dbReference>
<evidence type="ECO:0000256" key="4">
    <source>
        <dbReference type="ARBA" id="ARBA00023008"/>
    </source>
</evidence>
<keyword evidence="6" id="KW-1015">Disulfide bond</keyword>
<evidence type="ECO:0000256" key="7">
    <source>
        <dbReference type="ARBA" id="ARBA00023186"/>
    </source>
</evidence>
<feature type="binding site" evidence="8">
    <location>
        <position position="13"/>
    </location>
    <ligand>
        <name>Cu cation</name>
        <dbReference type="ChEBI" id="CHEBI:23378"/>
    </ligand>
</feature>
<dbReference type="Pfam" id="PF05051">
    <property type="entry name" value="COX17"/>
    <property type="match status" value="1"/>
</dbReference>
<gene>
    <name evidence="9" type="ORF">PUMCH_002011</name>
</gene>
<comment type="similarity">
    <text evidence="2">Belongs to the COX17 family.</text>
</comment>
<dbReference type="Proteomes" id="UP001338582">
    <property type="component" value="Chromosome 2"/>
</dbReference>
<dbReference type="PANTHER" id="PTHR16719:SF0">
    <property type="entry name" value="CYTOCHROME C OXIDASE COPPER CHAPERONE"/>
    <property type="match status" value="1"/>
</dbReference>
<organism evidence="9 10">
    <name type="scientific">Australozyma saopauloensis</name>
    <dbReference type="NCBI Taxonomy" id="291208"/>
    <lineage>
        <taxon>Eukaryota</taxon>
        <taxon>Fungi</taxon>
        <taxon>Dikarya</taxon>
        <taxon>Ascomycota</taxon>
        <taxon>Saccharomycotina</taxon>
        <taxon>Pichiomycetes</taxon>
        <taxon>Metschnikowiaceae</taxon>
        <taxon>Australozyma</taxon>
    </lineage>
</organism>
<keyword evidence="4 8" id="KW-0186">Copper</keyword>
<protein>
    <recommendedName>
        <fullName evidence="11">Cytochrome c oxidase copper chaperone</fullName>
    </recommendedName>
</protein>
<dbReference type="KEGG" id="asau:88173076"/>
<dbReference type="InterPro" id="IPR009069">
    <property type="entry name" value="Cys_alpha_HP_mot_SF"/>
</dbReference>
<evidence type="ECO:0000313" key="9">
    <source>
        <dbReference type="EMBL" id="WPK24727.1"/>
    </source>
</evidence>
<dbReference type="GO" id="GO:0033617">
    <property type="term" value="P:mitochondrial respiratory chain complex IV assembly"/>
    <property type="evidence" value="ECO:0007669"/>
    <property type="project" value="TreeGrafter"/>
</dbReference>
<evidence type="ECO:0008006" key="11">
    <source>
        <dbReference type="Google" id="ProtNLM"/>
    </source>
</evidence>
<dbReference type="GO" id="GO:0005507">
    <property type="term" value="F:copper ion binding"/>
    <property type="evidence" value="ECO:0007669"/>
    <property type="project" value="InterPro"/>
</dbReference>
<keyword evidence="10" id="KW-1185">Reference proteome</keyword>
<comment type="subcellular location">
    <subcellularLocation>
        <location evidence="1">Mitochondrion intermembrane space</location>
    </subcellularLocation>
</comment>
<evidence type="ECO:0000256" key="2">
    <source>
        <dbReference type="ARBA" id="ARBA00009241"/>
    </source>
</evidence>
<keyword evidence="5" id="KW-0496">Mitochondrion</keyword>
<accession>A0AAX4H8B9</accession>
<reference evidence="9 10" key="1">
    <citation type="submission" date="2023-10" db="EMBL/GenBank/DDBJ databases">
        <title>Draft Genome Sequence of Candida saopaulonensis from a very Premature Infant with Sepsis.</title>
        <authorList>
            <person name="Ning Y."/>
            <person name="Dai R."/>
            <person name="Xiao M."/>
            <person name="Xu Y."/>
            <person name="Yan Q."/>
            <person name="Zhang L."/>
        </authorList>
    </citation>
    <scope>NUCLEOTIDE SEQUENCE [LARGE SCALE GENOMIC DNA]</scope>
    <source>
        <strain evidence="9 10">19XY460</strain>
    </source>
</reference>
<sequence>MSEPTKESKPKPCCVCLDEKKVRDECLLFNGQEGGKCQDLIEKYKVCMKGYGFETR</sequence>
<proteinExistence type="inferred from homology"/>
<evidence type="ECO:0000256" key="6">
    <source>
        <dbReference type="ARBA" id="ARBA00023157"/>
    </source>
</evidence>
<keyword evidence="3 8" id="KW-0479">Metal-binding</keyword>
<evidence type="ECO:0000256" key="1">
    <source>
        <dbReference type="ARBA" id="ARBA00004569"/>
    </source>
</evidence>
<dbReference type="PANTHER" id="PTHR16719">
    <property type="entry name" value="CYTOCHROME C OXIDASE COPPER CHAPERONE"/>
    <property type="match status" value="1"/>
</dbReference>
<dbReference type="GO" id="GO:0005758">
    <property type="term" value="C:mitochondrial intermembrane space"/>
    <property type="evidence" value="ECO:0007669"/>
    <property type="project" value="UniProtKB-SubCell"/>
</dbReference>
<evidence type="ECO:0000256" key="8">
    <source>
        <dbReference type="PIRSR" id="PIRSR607745-1"/>
    </source>
</evidence>
<dbReference type="AlphaFoldDB" id="A0AAX4H8B9"/>
<dbReference type="Gene3D" id="1.10.287.1130">
    <property type="entry name" value="CytochromE C oxidase copper chaperone"/>
    <property type="match status" value="1"/>
</dbReference>
<keyword evidence="7" id="KW-0143">Chaperone</keyword>
<dbReference type="GeneID" id="88173076"/>
<feature type="binding site" evidence="8">
    <location>
        <position position="14"/>
    </location>
    <ligand>
        <name>Cu cation</name>
        <dbReference type="ChEBI" id="CHEBI:23378"/>
    </ligand>
</feature>
<dbReference type="GO" id="GO:0016531">
    <property type="term" value="F:copper chaperone activity"/>
    <property type="evidence" value="ECO:0007669"/>
    <property type="project" value="InterPro"/>
</dbReference>
<dbReference type="PROSITE" id="PS51808">
    <property type="entry name" value="CHCH"/>
    <property type="match status" value="1"/>
</dbReference>
<evidence type="ECO:0000313" key="10">
    <source>
        <dbReference type="Proteomes" id="UP001338582"/>
    </source>
</evidence>
<dbReference type="InterPro" id="IPR007745">
    <property type="entry name" value="Cyt_c_oxidase_Cu-chaperone"/>
</dbReference>
<name>A0AAX4H8B9_9ASCO</name>
<evidence type="ECO:0000256" key="3">
    <source>
        <dbReference type="ARBA" id="ARBA00022723"/>
    </source>
</evidence>
<dbReference type="RefSeq" id="XP_062877110.1">
    <property type="nucleotide sequence ID" value="XM_063021040.1"/>
</dbReference>